<proteinExistence type="predicted"/>
<dbReference type="AlphaFoldDB" id="A0A1E1K2Z2"/>
<evidence type="ECO:0000313" key="1">
    <source>
        <dbReference type="EMBL" id="CZS92361.1"/>
    </source>
</evidence>
<evidence type="ECO:0000313" key="2">
    <source>
        <dbReference type="Proteomes" id="UP000178912"/>
    </source>
</evidence>
<sequence>MVAKSYTLKWIDKILQRSSQGVRTWENTRIFDIRPFRNAKWREEGDSYSRERFDEMAYDTFEEMIRLAKPDIVLVCQCETSKTAKNKLATALSSSVTSAGTLSVLEILGRKTIIVNGFHPSYFTRQLWTKDGDAVADEREPSCRWPDLSVLSEGLLEFAFLAAVNAAAGRKISGFGQTNLSSCALHGPVAKIEPVHNANGEQSTSVRLTYEWVSEADIASPKFIELLKQTPFWGEMDRKMLELADLLHQVTLRKK</sequence>
<name>A0A1E1K2Z2_9HELO</name>
<keyword evidence="2" id="KW-1185">Reference proteome</keyword>
<reference evidence="2" key="1">
    <citation type="submission" date="2016-03" db="EMBL/GenBank/DDBJ databases">
        <authorList>
            <person name="Guldener U."/>
        </authorList>
    </citation>
    <scope>NUCLEOTIDE SEQUENCE [LARGE SCALE GENOMIC DNA]</scope>
    <source>
        <strain evidence="2">04CH-RAC-A.6.1</strain>
    </source>
</reference>
<gene>
    <name evidence="1" type="ORF">RAG0_02768</name>
</gene>
<dbReference type="EMBL" id="FJUX01000012">
    <property type="protein sequence ID" value="CZS92361.1"/>
    <property type="molecule type" value="Genomic_DNA"/>
</dbReference>
<accession>A0A1E1K2Z2</accession>
<dbReference type="Proteomes" id="UP000178912">
    <property type="component" value="Unassembled WGS sequence"/>
</dbReference>
<organism evidence="1 2">
    <name type="scientific">Rhynchosporium agropyri</name>
    <dbReference type="NCBI Taxonomy" id="914238"/>
    <lineage>
        <taxon>Eukaryota</taxon>
        <taxon>Fungi</taxon>
        <taxon>Dikarya</taxon>
        <taxon>Ascomycota</taxon>
        <taxon>Pezizomycotina</taxon>
        <taxon>Leotiomycetes</taxon>
        <taxon>Helotiales</taxon>
        <taxon>Ploettnerulaceae</taxon>
        <taxon>Rhynchosporium</taxon>
    </lineage>
</organism>
<dbReference type="OrthoDB" id="4504449at2759"/>
<protein>
    <submittedName>
        <fullName evidence="1">Uncharacterized protein</fullName>
    </submittedName>
</protein>